<dbReference type="PROSITE" id="PS51725">
    <property type="entry name" value="ABM"/>
    <property type="match status" value="1"/>
</dbReference>
<protein>
    <recommendedName>
        <fullName evidence="1">ABM domain-containing protein</fullName>
    </recommendedName>
</protein>
<dbReference type="EMBL" id="MCXM01000078">
    <property type="protein sequence ID" value="PMK39385.1"/>
    <property type="molecule type" value="Genomic_DNA"/>
</dbReference>
<evidence type="ECO:0000313" key="5">
    <source>
        <dbReference type="Proteomes" id="UP000235385"/>
    </source>
</evidence>
<dbReference type="EMBL" id="MCSB01000002">
    <property type="protein sequence ID" value="PME32855.1"/>
    <property type="molecule type" value="Genomic_DNA"/>
</dbReference>
<reference evidence="2" key="2">
    <citation type="submission" date="2016-07" db="EMBL/GenBank/DDBJ databases">
        <authorList>
            <person name="Kauffman K."/>
            <person name="Arevalo P."/>
            <person name="Polz M.F."/>
        </authorList>
    </citation>
    <scope>NUCLEOTIDE SEQUENCE</scope>
    <source>
        <strain evidence="4">10N.261.48.A1</strain>
        <strain evidence="3">10N.261.52.F7</strain>
        <strain evidence="2">10N.286.55.E1</strain>
    </source>
</reference>
<dbReference type="Pfam" id="PF03992">
    <property type="entry name" value="ABM"/>
    <property type="match status" value="1"/>
</dbReference>
<evidence type="ECO:0000313" key="7">
    <source>
        <dbReference type="Proteomes" id="UP000239763"/>
    </source>
</evidence>
<dbReference type="Gene3D" id="3.30.70.100">
    <property type="match status" value="1"/>
</dbReference>
<dbReference type="EMBL" id="MCZJ01000001">
    <property type="protein sequence ID" value="PMM63087.1"/>
    <property type="molecule type" value="Genomic_DNA"/>
</dbReference>
<sequence length="102" mass="11697">MTILVQFTLSHTEDKTAEIVEFFNEILPDTCTFNGNLSAELYQKDLSENSLVLFEEWESTAHFNEYIAWRKNIGDFDRLGAMLTDMPAITVMSKIVTTPEVE</sequence>
<gene>
    <name evidence="4" type="ORF">BCT50_01160</name>
    <name evidence="3" type="ORF">BCT99_07315</name>
    <name evidence="2" type="ORF">BCV38_03490</name>
</gene>
<evidence type="ECO:0000259" key="1">
    <source>
        <dbReference type="PROSITE" id="PS51725"/>
    </source>
</evidence>
<feature type="domain" description="ABM" evidence="1">
    <location>
        <begin position="3"/>
        <end position="92"/>
    </location>
</feature>
<evidence type="ECO:0000313" key="3">
    <source>
        <dbReference type="EMBL" id="PMK39385.1"/>
    </source>
</evidence>
<comment type="caution">
    <text evidence="2">The sequence shown here is derived from an EMBL/GenBank/DDBJ whole genome shotgun (WGS) entry which is preliminary data.</text>
</comment>
<dbReference type="AlphaFoldDB" id="A0A2J6UIT3"/>
<evidence type="ECO:0000313" key="4">
    <source>
        <dbReference type="EMBL" id="PMM63087.1"/>
    </source>
</evidence>
<name>A0A2J6UIT3_9VIBR</name>
<accession>A0A2J6UIT3</accession>
<dbReference type="Proteomes" id="UP000235554">
    <property type="component" value="Unassembled WGS sequence"/>
</dbReference>
<reference evidence="2 7" key="3">
    <citation type="journal article" date="2018" name="Nature">
        <title>A major lineage of non-tailed dsDNA viruses as unrecognized killers of marine bacteria.</title>
        <authorList>
            <person name="Kauffman K.M."/>
            <person name="Hussain F.A."/>
            <person name="Yang J."/>
            <person name="Arevalo P."/>
            <person name="Brown J.M."/>
            <person name="Chang W.K."/>
            <person name="VanInsberghe D."/>
            <person name="Elsherbini J."/>
            <person name="Sharma R.S."/>
            <person name="Cutler M.B."/>
            <person name="Kelly L."/>
            <person name="Polz M.F."/>
        </authorList>
    </citation>
    <scope>NUCLEOTIDE SEQUENCE [LARGE SCALE GENOMIC DNA]</scope>
    <source>
        <strain evidence="4">10N.261.48.A1</strain>
        <strain evidence="3">10N.261.52.F7</strain>
        <strain evidence="2 7">10N.286.55.E1</strain>
    </source>
</reference>
<proteinExistence type="predicted"/>
<dbReference type="Proteomes" id="UP000239763">
    <property type="component" value="Unassembled WGS sequence"/>
</dbReference>
<organism evidence="2 7">
    <name type="scientific">Vibrio lentus</name>
    <dbReference type="NCBI Taxonomy" id="136468"/>
    <lineage>
        <taxon>Bacteria</taxon>
        <taxon>Pseudomonadati</taxon>
        <taxon>Pseudomonadota</taxon>
        <taxon>Gammaproteobacteria</taxon>
        <taxon>Vibrionales</taxon>
        <taxon>Vibrionaceae</taxon>
        <taxon>Vibrio</taxon>
    </lineage>
</organism>
<dbReference type="InterPro" id="IPR011008">
    <property type="entry name" value="Dimeric_a/b-barrel"/>
</dbReference>
<keyword evidence="7" id="KW-1185">Reference proteome</keyword>
<dbReference type="SUPFAM" id="SSF54909">
    <property type="entry name" value="Dimeric alpha+beta barrel"/>
    <property type="match status" value="1"/>
</dbReference>
<evidence type="ECO:0000313" key="2">
    <source>
        <dbReference type="EMBL" id="PME32855.1"/>
    </source>
</evidence>
<reference evidence="5 6" key="1">
    <citation type="submission" date="2016-07" db="EMBL/GenBank/DDBJ databases">
        <title>Nontailed viruses are major unrecognized killers of bacteria in the ocean.</title>
        <authorList>
            <person name="Kauffman K."/>
            <person name="Hussain F."/>
            <person name="Yang J."/>
            <person name="Arevalo P."/>
            <person name="Brown J."/>
            <person name="Cutler M."/>
            <person name="Kelly L."/>
            <person name="Polz M.F."/>
        </authorList>
    </citation>
    <scope>NUCLEOTIDE SEQUENCE [LARGE SCALE GENOMIC DNA]</scope>
    <source>
        <strain evidence="6">10N.261.48.A1</strain>
        <strain evidence="5">10N.261.52.F7</strain>
    </source>
</reference>
<evidence type="ECO:0000313" key="6">
    <source>
        <dbReference type="Proteomes" id="UP000235554"/>
    </source>
</evidence>
<dbReference type="InterPro" id="IPR007138">
    <property type="entry name" value="ABM_dom"/>
</dbReference>